<evidence type="ECO:0000256" key="3">
    <source>
        <dbReference type="ARBA" id="ARBA00022692"/>
    </source>
</evidence>
<proteinExistence type="predicted"/>
<evidence type="ECO:0000256" key="2">
    <source>
        <dbReference type="ARBA" id="ARBA00022475"/>
    </source>
</evidence>
<dbReference type="InterPro" id="IPR036259">
    <property type="entry name" value="MFS_trans_sf"/>
</dbReference>
<feature type="transmembrane region" description="Helical" evidence="6">
    <location>
        <begin position="195"/>
        <end position="215"/>
    </location>
</feature>
<dbReference type="GO" id="GO:0022857">
    <property type="term" value="F:transmembrane transporter activity"/>
    <property type="evidence" value="ECO:0007669"/>
    <property type="project" value="InterPro"/>
</dbReference>
<comment type="caution">
    <text evidence="7">The sequence shown here is derived from an EMBL/GenBank/DDBJ whole genome shotgun (WGS) entry which is preliminary data.</text>
</comment>
<keyword evidence="5 6" id="KW-0472">Membrane</keyword>
<dbReference type="GO" id="GO:0005886">
    <property type="term" value="C:plasma membrane"/>
    <property type="evidence" value="ECO:0007669"/>
    <property type="project" value="UniProtKB-SubCell"/>
</dbReference>
<feature type="transmembrane region" description="Helical" evidence="6">
    <location>
        <begin position="243"/>
        <end position="267"/>
    </location>
</feature>
<keyword evidence="2" id="KW-1003">Cell membrane</keyword>
<evidence type="ECO:0000313" key="8">
    <source>
        <dbReference type="Proteomes" id="UP000308121"/>
    </source>
</evidence>
<evidence type="ECO:0000256" key="1">
    <source>
        <dbReference type="ARBA" id="ARBA00004651"/>
    </source>
</evidence>
<organism evidence="7 8">
    <name type="scientific">Cellulomonas hominis</name>
    <dbReference type="NCBI Taxonomy" id="156981"/>
    <lineage>
        <taxon>Bacteria</taxon>
        <taxon>Bacillati</taxon>
        <taxon>Actinomycetota</taxon>
        <taxon>Actinomycetes</taxon>
        <taxon>Micrococcales</taxon>
        <taxon>Cellulomonadaceae</taxon>
        <taxon>Cellulomonas</taxon>
    </lineage>
</organism>
<dbReference type="EMBL" id="SZYE01000004">
    <property type="protein sequence ID" value="TKR27286.1"/>
    <property type="molecule type" value="Genomic_DNA"/>
</dbReference>
<dbReference type="PANTHER" id="PTHR23513:SF11">
    <property type="entry name" value="STAPHYLOFERRIN A TRANSPORTER"/>
    <property type="match status" value="1"/>
</dbReference>
<comment type="subcellular location">
    <subcellularLocation>
        <location evidence="1">Cell membrane</location>
        <topology evidence="1">Multi-pass membrane protein</topology>
    </subcellularLocation>
</comment>
<keyword evidence="3 6" id="KW-0812">Transmembrane</keyword>
<feature type="transmembrane region" description="Helical" evidence="6">
    <location>
        <begin position="312"/>
        <end position="334"/>
    </location>
</feature>
<evidence type="ECO:0000256" key="4">
    <source>
        <dbReference type="ARBA" id="ARBA00022989"/>
    </source>
</evidence>
<dbReference type="SUPFAM" id="SSF103473">
    <property type="entry name" value="MFS general substrate transporter"/>
    <property type="match status" value="1"/>
</dbReference>
<evidence type="ECO:0000256" key="6">
    <source>
        <dbReference type="SAM" id="Phobius"/>
    </source>
</evidence>
<feature type="transmembrane region" description="Helical" evidence="6">
    <location>
        <begin position="279"/>
        <end position="300"/>
    </location>
</feature>
<dbReference type="PANTHER" id="PTHR23513">
    <property type="entry name" value="INTEGRAL MEMBRANE EFFLUX PROTEIN-RELATED"/>
    <property type="match status" value="1"/>
</dbReference>
<feature type="transmembrane region" description="Helical" evidence="6">
    <location>
        <begin position="37"/>
        <end position="59"/>
    </location>
</feature>
<gene>
    <name evidence="7" type="ORF">FA014_01490</name>
</gene>
<protein>
    <submittedName>
        <fullName evidence="7">MFS transporter</fullName>
    </submittedName>
</protein>
<dbReference type="CDD" id="cd06173">
    <property type="entry name" value="MFS_MefA_like"/>
    <property type="match status" value="1"/>
</dbReference>
<dbReference type="AlphaFoldDB" id="A0A7Z8NQQ4"/>
<dbReference type="Gene3D" id="1.20.1250.20">
    <property type="entry name" value="MFS general substrate transporter like domains"/>
    <property type="match status" value="1"/>
</dbReference>
<accession>A0A7Z8NQQ4</accession>
<feature type="transmembrane region" description="Helical" evidence="6">
    <location>
        <begin position="71"/>
        <end position="91"/>
    </location>
</feature>
<reference evidence="7 8" key="1">
    <citation type="submission" date="2019-05" db="EMBL/GenBank/DDBJ databases">
        <title>Genome sequence of Cellulomonas hominis strain CS1.</title>
        <authorList>
            <person name="Belmont J."/>
            <person name="Maclea K.S."/>
        </authorList>
    </citation>
    <scope>NUCLEOTIDE SEQUENCE [LARGE SCALE GENOMIC DNA]</scope>
    <source>
        <strain evidence="7 8">CS1</strain>
    </source>
</reference>
<dbReference type="Pfam" id="PF07690">
    <property type="entry name" value="MFS_1"/>
    <property type="match status" value="1"/>
</dbReference>
<dbReference type="InterPro" id="IPR011701">
    <property type="entry name" value="MFS"/>
</dbReference>
<dbReference type="Proteomes" id="UP000308121">
    <property type="component" value="Unassembled WGS sequence"/>
</dbReference>
<name>A0A7Z8NQQ4_9CELL</name>
<feature type="transmembrane region" description="Helical" evidence="6">
    <location>
        <begin position="396"/>
        <end position="417"/>
    </location>
</feature>
<evidence type="ECO:0000313" key="7">
    <source>
        <dbReference type="EMBL" id="TKR27286.1"/>
    </source>
</evidence>
<keyword evidence="4 6" id="KW-1133">Transmembrane helix</keyword>
<feature type="transmembrane region" description="Helical" evidence="6">
    <location>
        <begin position="112"/>
        <end position="136"/>
    </location>
</feature>
<sequence length="439" mass="44733">MPADDARDDARARSRAPGAVRTSPYLPVLRVRFLRRVLAGIGLSSVGDGLSAVAIGWLALEIAPVEQGATWVAVATAAYTLPGAIGAFAFARWLTGRAGAQLAVWDATLRAAFLLAVPVLAATGGLSIEALVALLAGSSLLNAWGKSGRYVLLADAVPEEHHLAGNALINIVLELAYVAGPPLAALLLTLVDPSIVIGIDALTFATLALVFRFLVPARLRARPAGRVPSRGAGFGAIGSDRSLCALVAVSFAFFLCFGPVAVALTVYVRQDLGADAGTLAGYLTGFGIGGFLGAAVAGYLRRWSLLPTSLLSVLGVGVFLLPLGAGVAPVWGWVSFAVAGVFWGPFPSTTTAYFQRTAPHGDLAAVLAARTALQTFAQPAGALLAAPLIAGLGAQLTLLVCAGAIVATAVVGALTVATRPSRTTTAEHRGITSTDEGAT</sequence>
<evidence type="ECO:0000256" key="5">
    <source>
        <dbReference type="ARBA" id="ARBA00023136"/>
    </source>
</evidence>
<dbReference type="OrthoDB" id="3661340at2"/>